<feature type="domain" description="J" evidence="1">
    <location>
        <begin position="13"/>
        <end position="85"/>
    </location>
</feature>
<dbReference type="Gene3D" id="1.10.287.110">
    <property type="entry name" value="DnaJ domain"/>
    <property type="match status" value="1"/>
</dbReference>
<dbReference type="CDD" id="cd06257">
    <property type="entry name" value="DnaJ"/>
    <property type="match status" value="1"/>
</dbReference>
<protein>
    <recommendedName>
        <fullName evidence="1">J domain-containing protein</fullName>
    </recommendedName>
</protein>
<proteinExistence type="predicted"/>
<evidence type="ECO:0000313" key="2">
    <source>
        <dbReference type="EMBL" id="KKM96893.1"/>
    </source>
</evidence>
<dbReference type="InterPro" id="IPR036869">
    <property type="entry name" value="J_dom_sf"/>
</dbReference>
<accession>A0A0F9LU34</accession>
<gene>
    <name evidence="2" type="ORF">LCGC14_1173530</name>
</gene>
<reference evidence="2" key="1">
    <citation type="journal article" date="2015" name="Nature">
        <title>Complex archaea that bridge the gap between prokaryotes and eukaryotes.</title>
        <authorList>
            <person name="Spang A."/>
            <person name="Saw J.H."/>
            <person name="Jorgensen S.L."/>
            <person name="Zaremba-Niedzwiedzka K."/>
            <person name="Martijn J."/>
            <person name="Lind A.E."/>
            <person name="van Eijk R."/>
            <person name="Schleper C."/>
            <person name="Guy L."/>
            <person name="Ettema T.J."/>
        </authorList>
    </citation>
    <scope>NUCLEOTIDE SEQUENCE</scope>
</reference>
<dbReference type="AlphaFoldDB" id="A0A0F9LU34"/>
<comment type="caution">
    <text evidence="2">The sequence shown here is derived from an EMBL/GenBank/DDBJ whole genome shotgun (WGS) entry which is preliminary data.</text>
</comment>
<dbReference type="SUPFAM" id="SSF46565">
    <property type="entry name" value="Chaperone J-domain"/>
    <property type="match status" value="1"/>
</dbReference>
<dbReference type="InterPro" id="IPR001623">
    <property type="entry name" value="DnaJ_domain"/>
</dbReference>
<dbReference type="PROSITE" id="PS50076">
    <property type="entry name" value="DNAJ_2"/>
    <property type="match status" value="1"/>
</dbReference>
<name>A0A0F9LU34_9ZZZZ</name>
<sequence length="246" mass="28753">MSEIELFRACQILFGPGIGVSHEFLEYIQPSGIKSAYRRLARVTHPDAARGGDGEVSHNRFIEANWAYESLTEYVSSRERMQRLKVFRRAGQDSVRRPPKRRGRKYSAECSVRPRGNYYSGPMPLRMVLFGEYLFYSGMVPWEAFIKAIVWQRNQRPRLGDLARKWGWLSRHEIAGVLQNRRPGEQIGDALIRLNKCMKIQVSALLRTQRKLQKPFGEYFIANGYLQREHVNNVLYGKFLRHNARY</sequence>
<dbReference type="EMBL" id="LAZR01005820">
    <property type="protein sequence ID" value="KKM96893.1"/>
    <property type="molecule type" value="Genomic_DNA"/>
</dbReference>
<evidence type="ECO:0000259" key="1">
    <source>
        <dbReference type="PROSITE" id="PS50076"/>
    </source>
</evidence>
<organism evidence="2">
    <name type="scientific">marine sediment metagenome</name>
    <dbReference type="NCBI Taxonomy" id="412755"/>
    <lineage>
        <taxon>unclassified sequences</taxon>
        <taxon>metagenomes</taxon>
        <taxon>ecological metagenomes</taxon>
    </lineage>
</organism>